<reference evidence="1" key="2">
    <citation type="submission" date="2022-06" db="UniProtKB">
        <authorList>
            <consortium name="EnsemblMetazoa"/>
        </authorList>
    </citation>
    <scope>IDENTIFICATION</scope>
    <source>
        <strain evidence="1">PS312</strain>
    </source>
</reference>
<dbReference type="GO" id="GO:0005737">
    <property type="term" value="C:cytoplasm"/>
    <property type="evidence" value="ECO:0000318"/>
    <property type="project" value="GO_Central"/>
</dbReference>
<organism evidence="1 2">
    <name type="scientific">Pristionchus pacificus</name>
    <name type="common">Parasitic nematode worm</name>
    <dbReference type="NCBI Taxonomy" id="54126"/>
    <lineage>
        <taxon>Eukaryota</taxon>
        <taxon>Metazoa</taxon>
        <taxon>Ecdysozoa</taxon>
        <taxon>Nematoda</taxon>
        <taxon>Chromadorea</taxon>
        <taxon>Rhabditida</taxon>
        <taxon>Rhabditina</taxon>
        <taxon>Diplogasteromorpha</taxon>
        <taxon>Diplogasteroidea</taxon>
        <taxon>Neodiplogasteridae</taxon>
        <taxon>Pristionchus</taxon>
    </lineage>
</organism>
<accession>A0A2A6C5K4</accession>
<dbReference type="Gene3D" id="3.30.540.30">
    <property type="match status" value="3"/>
</dbReference>
<dbReference type="FunFam" id="3.30.540.30:FF:000003">
    <property type="entry name" value="Dipeptidyl peptidase 3"/>
    <property type="match status" value="1"/>
</dbReference>
<dbReference type="Proteomes" id="UP000005239">
    <property type="component" value="Unassembled WGS sequence"/>
</dbReference>
<protein>
    <submittedName>
        <fullName evidence="1">Peptidase</fullName>
    </submittedName>
</protein>
<proteinExistence type="predicted"/>
<dbReference type="OrthoDB" id="4694525at2759"/>
<keyword evidence="2" id="KW-1185">Reference proteome</keyword>
<dbReference type="EnsemblMetazoa" id="PPA34545.1">
    <property type="protein sequence ID" value="PPA34545.1"/>
    <property type="gene ID" value="WBGene00272914"/>
</dbReference>
<evidence type="ECO:0000313" key="2">
    <source>
        <dbReference type="Proteomes" id="UP000005239"/>
    </source>
</evidence>
<dbReference type="GO" id="GO:0008239">
    <property type="term" value="F:dipeptidyl-peptidase activity"/>
    <property type="evidence" value="ECO:0000318"/>
    <property type="project" value="GO_Central"/>
</dbReference>
<dbReference type="AlphaFoldDB" id="A0A2A6C5K4"/>
<gene>
    <name evidence="1" type="primary">WBGene00272914</name>
</gene>
<evidence type="ECO:0000313" key="1">
    <source>
        <dbReference type="EnsemblMetazoa" id="PPA34545.1"/>
    </source>
</evidence>
<accession>A0A8R1UQI7</accession>
<dbReference type="InterPro" id="IPR039461">
    <property type="entry name" value="Peptidase_M49"/>
</dbReference>
<sequence length="614" mass="68511">MAKIDASPHIVPLDTPICELDCRAAFQNLSPTERLYAHYFARASFEGSLVVPLQVSPESAGIFVLLYRLFSSEPVEELKSKALAVGLSYQDWHAFLMYAAFFFYNSGNYASFGDRKFILNIPQDRFTQLVASSKAASLFPDLLSTYTSVEKGIFSVDKRSAYLGFNDVGVTTYHSHNVTKADCDLINRYMKEKDEFEGVRIGLEKGDFAEILARVCPLLEKTAEYAVNETQKAVLRKAASRLWIKDANPAVETFCGFMREYRDPAGTRAEFMGIVAAVNRETSKKFARLVAEAEKILPRLPWGGAYEKDTFLRPDFTALDVIACGTSGIVLGWIIPHMYNDIKQNEGFKNLALSNSISAMPKLPVNFVTKEDEKLLHEYTAKSFDVQVGCHELLGHGSGKLFQRNDDGTFNFDRESTVDILTGGKICSWYEPGETWESLFGHLAGGIEECRCEAVGFAHSWARFILLKVVQEAGQGCLTIEETTDSSGAPDLSVRLDAAKIDSVGMPAVREFVKKLQAYKSTANVRAATALFEKYGVDATDLRWRAIVVSRMQPRRFFVQSNTKVTPDGKGVELVTYPETPQGVIQSVVERFSSESIDVLEKSWKADQKYFPDV</sequence>
<reference evidence="2" key="1">
    <citation type="journal article" date="2008" name="Nat. Genet.">
        <title>The Pristionchus pacificus genome provides a unique perspective on nematode lifestyle and parasitism.</title>
        <authorList>
            <person name="Dieterich C."/>
            <person name="Clifton S.W."/>
            <person name="Schuster L.N."/>
            <person name="Chinwalla A."/>
            <person name="Delehaunty K."/>
            <person name="Dinkelacker I."/>
            <person name="Fulton L."/>
            <person name="Fulton R."/>
            <person name="Godfrey J."/>
            <person name="Minx P."/>
            <person name="Mitreva M."/>
            <person name="Roeseler W."/>
            <person name="Tian H."/>
            <person name="Witte H."/>
            <person name="Yang S.P."/>
            <person name="Wilson R.K."/>
            <person name="Sommer R.J."/>
        </authorList>
    </citation>
    <scope>NUCLEOTIDE SEQUENCE [LARGE SCALE GENOMIC DNA]</scope>
    <source>
        <strain evidence="2">PS312</strain>
    </source>
</reference>
<dbReference type="PANTHER" id="PTHR23422:SF11">
    <property type="entry name" value="DIPEPTIDYL PEPTIDASE 3"/>
    <property type="match status" value="1"/>
</dbReference>
<dbReference type="Pfam" id="PF03571">
    <property type="entry name" value="Peptidase_M49"/>
    <property type="match status" value="2"/>
</dbReference>
<dbReference type="PANTHER" id="PTHR23422">
    <property type="entry name" value="DIPEPTIDYL PEPTIDASE III-RELATED"/>
    <property type="match status" value="1"/>
</dbReference>
<name>A0A2A6C5K4_PRIPA</name>